<dbReference type="Pfam" id="PF14375">
    <property type="entry name" value="Cys_rich_CWC"/>
    <property type="match status" value="1"/>
</dbReference>
<gene>
    <name evidence="1" type="ORF">CRI88_18185</name>
</gene>
<evidence type="ECO:0000313" key="1">
    <source>
        <dbReference type="EMBL" id="PKU50372.1"/>
    </source>
</evidence>
<name>A0A2I0UWJ0_9BACI</name>
<protein>
    <recommendedName>
        <fullName evidence="3">Cysteine-rich CWC</fullName>
    </recommendedName>
</protein>
<proteinExistence type="predicted"/>
<dbReference type="AlphaFoldDB" id="A0A2I0UWJ0"/>
<dbReference type="RefSeq" id="WP_101966925.1">
    <property type="nucleotide sequence ID" value="NZ_PDFK01000007.1"/>
</dbReference>
<accession>A0A2I0UWJ0</accession>
<dbReference type="Proteomes" id="UP000234956">
    <property type="component" value="Unassembled WGS sequence"/>
</dbReference>
<evidence type="ECO:0008006" key="3">
    <source>
        <dbReference type="Google" id="ProtNLM"/>
    </source>
</evidence>
<dbReference type="InterPro" id="IPR032720">
    <property type="entry name" value="Cys_rich_CWC"/>
</dbReference>
<dbReference type="EMBL" id="PDFK01000007">
    <property type="protein sequence ID" value="PKU50372.1"/>
    <property type="molecule type" value="Genomic_DNA"/>
</dbReference>
<comment type="caution">
    <text evidence="1">The sequence shown here is derived from an EMBL/GenBank/DDBJ whole genome shotgun (WGS) entry which is preliminary data.</text>
</comment>
<evidence type="ECO:0000313" key="2">
    <source>
        <dbReference type="Proteomes" id="UP000234956"/>
    </source>
</evidence>
<organism evidence="1 2">
    <name type="scientific">Lysinibacillus fusiformis</name>
    <dbReference type="NCBI Taxonomy" id="28031"/>
    <lineage>
        <taxon>Bacteria</taxon>
        <taxon>Bacillati</taxon>
        <taxon>Bacillota</taxon>
        <taxon>Bacilli</taxon>
        <taxon>Bacillales</taxon>
        <taxon>Bacillaceae</taxon>
        <taxon>Lysinibacillus</taxon>
    </lineage>
</organism>
<reference evidence="1 2" key="1">
    <citation type="submission" date="2017-10" db="EMBL/GenBank/DDBJ databases">
        <title>Draft genome of Lysinibacillus fusiformis strain Juneja, a laboratory-derived pathogen of Drosophila melanogaster.</title>
        <authorList>
            <person name="Smith B.R."/>
            <person name="Unckless R.L."/>
        </authorList>
    </citation>
    <scope>NUCLEOTIDE SEQUENCE [LARGE SCALE GENOMIC DNA]</scope>
    <source>
        <strain evidence="1 2">Juneja</strain>
    </source>
</reference>
<sequence>MSTGEESCPLCGGENHCGVEKGEKECWCMTVHFPEKLLNAVQTEQRTCICPTCLDTYKKEQG</sequence>